<evidence type="ECO:0000259" key="1">
    <source>
        <dbReference type="Pfam" id="PF12053"/>
    </source>
</evidence>
<organism evidence="2">
    <name type="scientific">Scylla olivacea</name>
    <name type="common">Orange mud crab</name>
    <name type="synonym">Cancer olivacea</name>
    <dbReference type="NCBI Taxonomy" id="85551"/>
    <lineage>
        <taxon>Eukaryota</taxon>
        <taxon>Metazoa</taxon>
        <taxon>Ecdysozoa</taxon>
        <taxon>Arthropoda</taxon>
        <taxon>Crustacea</taxon>
        <taxon>Multicrustacea</taxon>
        <taxon>Malacostraca</taxon>
        <taxon>Eumalacostraca</taxon>
        <taxon>Eucarida</taxon>
        <taxon>Decapoda</taxon>
        <taxon>Pleocyemata</taxon>
        <taxon>Brachyura</taxon>
        <taxon>Eubrachyura</taxon>
        <taxon>Portunoidea</taxon>
        <taxon>Portunidae</taxon>
        <taxon>Portuninae</taxon>
        <taxon>Scylla</taxon>
    </lineage>
</organism>
<feature type="domain" description="Par3/HAL N-terminal" evidence="1">
    <location>
        <begin position="1"/>
        <end position="77"/>
    </location>
</feature>
<accession>A0A0P4WE80</accession>
<dbReference type="Pfam" id="PF12053">
    <property type="entry name" value="Par3_HAL_N_term"/>
    <property type="match status" value="1"/>
</dbReference>
<evidence type="ECO:0000313" key="2">
    <source>
        <dbReference type="EMBL" id="JAI65655.1"/>
    </source>
</evidence>
<dbReference type="AlphaFoldDB" id="A0A0P4WE80"/>
<dbReference type="Gene3D" id="3.10.20.90">
    <property type="entry name" value="Phosphatidylinositol 3-kinase Catalytic Subunit, Chain A, domain 1"/>
    <property type="match status" value="1"/>
</dbReference>
<protein>
    <recommendedName>
        <fullName evidence="1">Par3/HAL N-terminal domain-containing protein</fullName>
    </recommendedName>
</protein>
<proteinExistence type="predicted"/>
<dbReference type="EMBL" id="GDRN01057752">
    <property type="protein sequence ID" value="JAI65655.1"/>
    <property type="molecule type" value="Transcribed_RNA"/>
</dbReference>
<sequence length="144" mass="16038">MKVSVRVRGEWLQVPCKTGSETVAWLGEESLKRYMKLKPSTHVPNKAEKVARVRKTRGGAILDPFDNVADVLDDNDFVSVGKALLSKGNPTRAQQFVFFRRQPSVSGKDICCWGVGKHKVKKIPSILCLPSAQRETSLMNTRIA</sequence>
<name>A0A0P4WE80_SCYOL</name>
<dbReference type="InterPro" id="IPR021922">
    <property type="entry name" value="Par3/HAL_N"/>
</dbReference>
<reference evidence="2" key="1">
    <citation type="submission" date="2015-09" db="EMBL/GenBank/DDBJ databases">
        <title>Scylla olivacea transcriptome.</title>
        <authorList>
            <person name="Ikhwanuddin M."/>
        </authorList>
    </citation>
    <scope>NUCLEOTIDE SEQUENCE</scope>
</reference>